<dbReference type="Proteomes" id="UP000660339">
    <property type="component" value="Unassembled WGS sequence"/>
</dbReference>
<dbReference type="AlphaFoldDB" id="A0A8J3LF55"/>
<dbReference type="Pfam" id="PF13360">
    <property type="entry name" value="PQQ_2"/>
    <property type="match status" value="1"/>
</dbReference>
<accession>A0A8J3LF55</accession>
<keyword evidence="4" id="KW-1185">Reference proteome</keyword>
<comment type="caution">
    <text evidence="3">The sequence shown here is derived from an EMBL/GenBank/DDBJ whole genome shotgun (WGS) entry which is preliminary data.</text>
</comment>
<evidence type="ECO:0000259" key="2">
    <source>
        <dbReference type="Pfam" id="PF13360"/>
    </source>
</evidence>
<dbReference type="SUPFAM" id="SSF50998">
    <property type="entry name" value="Quinoprotein alcohol dehydrogenase-like"/>
    <property type="match status" value="1"/>
</dbReference>
<dbReference type="InterPro" id="IPR018391">
    <property type="entry name" value="PQQ_b-propeller_rpt"/>
</dbReference>
<dbReference type="InterPro" id="IPR011047">
    <property type="entry name" value="Quinoprotein_ADH-like_sf"/>
</dbReference>
<evidence type="ECO:0000256" key="1">
    <source>
        <dbReference type="SAM" id="Phobius"/>
    </source>
</evidence>
<dbReference type="InterPro" id="IPR002372">
    <property type="entry name" value="PQQ_rpt_dom"/>
</dbReference>
<keyword evidence="1" id="KW-1133">Transmembrane helix</keyword>
<evidence type="ECO:0000313" key="4">
    <source>
        <dbReference type="Proteomes" id="UP000660339"/>
    </source>
</evidence>
<dbReference type="SMART" id="SM00564">
    <property type="entry name" value="PQQ"/>
    <property type="match status" value="3"/>
</dbReference>
<evidence type="ECO:0000313" key="3">
    <source>
        <dbReference type="EMBL" id="GIG17594.1"/>
    </source>
</evidence>
<protein>
    <recommendedName>
        <fullName evidence="2">Pyrrolo-quinoline quinone repeat domain-containing protein</fullName>
    </recommendedName>
</protein>
<dbReference type="RefSeq" id="WP_166388770.1">
    <property type="nucleotide sequence ID" value="NZ_BAAATT010000035.1"/>
</dbReference>
<name>A0A8J3LF55_9ACTN</name>
<dbReference type="Gene3D" id="2.130.10.10">
    <property type="entry name" value="YVTN repeat-like/Quinoprotein amine dehydrogenase"/>
    <property type="match status" value="2"/>
</dbReference>
<proteinExistence type="predicted"/>
<dbReference type="EMBL" id="BONJ01000033">
    <property type="protein sequence ID" value="GIG17594.1"/>
    <property type="molecule type" value="Genomic_DNA"/>
</dbReference>
<organism evidence="3 4">
    <name type="scientific">Catellatospora methionotrophica</name>
    <dbReference type="NCBI Taxonomy" id="121620"/>
    <lineage>
        <taxon>Bacteria</taxon>
        <taxon>Bacillati</taxon>
        <taxon>Actinomycetota</taxon>
        <taxon>Actinomycetes</taxon>
        <taxon>Micromonosporales</taxon>
        <taxon>Micromonosporaceae</taxon>
        <taxon>Catellatospora</taxon>
    </lineage>
</organism>
<keyword evidence="1" id="KW-0812">Transmembrane</keyword>
<dbReference type="InterPro" id="IPR015943">
    <property type="entry name" value="WD40/YVTN_repeat-like_dom_sf"/>
</dbReference>
<gene>
    <name evidence="3" type="ORF">Cme02nite_59260</name>
</gene>
<keyword evidence="1" id="KW-0472">Membrane</keyword>
<feature type="domain" description="Pyrrolo-quinoline quinone repeat" evidence="2">
    <location>
        <begin position="96"/>
        <end position="203"/>
    </location>
</feature>
<feature type="transmembrane region" description="Helical" evidence="1">
    <location>
        <begin position="12"/>
        <end position="31"/>
    </location>
</feature>
<reference evidence="3" key="1">
    <citation type="submission" date="2021-01" db="EMBL/GenBank/DDBJ databases">
        <title>Whole genome shotgun sequence of Catellatospora methionotrophica NBRC 14553.</title>
        <authorList>
            <person name="Komaki H."/>
            <person name="Tamura T."/>
        </authorList>
    </citation>
    <scope>NUCLEOTIDE SEQUENCE</scope>
    <source>
        <strain evidence="3">NBRC 14553</strain>
    </source>
</reference>
<sequence>MRWRTLPRGARLAVIGAVSVALLAAAGLVAWRVLGPAEVVTPARKPYPGPVIPAPGPIGVLVSAPLVLDDRIRVYATKRQVWADAPPNFKYERSALWSLRRWPAQLVGVVAVGGDHPVVVSSWSDGELVGTDARTGEIAWQQRAETLGDAYTGRRTGASTVYQPPGLFTTDGAVVLAGPAHVTAYDPGTGARRWQQPAPAAPDCRGDDLTSAQQYLVHDTCTDTVRRLDTGTGTGLPDLGSGVTAVEPVTCAVGHSRCQGIRLTAPAAEGLLLTGLAADPSPPLATPGAVLAGGIAATAPDPAAVTRLDGRDPRTGDIRWNWQPAAGDTTPPPRLLTASGDRVLLLTPDHTLIAVSAESGKELSRTSLQLYYEPETAYDVAGFHTSGRYLVLVRTLPGAPVTAPDDDYYYSPRPVLLAAS</sequence>